<dbReference type="GO" id="GO:0032040">
    <property type="term" value="C:small-subunit processome"/>
    <property type="evidence" value="ECO:0007669"/>
    <property type="project" value="TreeGrafter"/>
</dbReference>
<dbReference type="InterPro" id="IPR018972">
    <property type="entry name" value="Sas10_C_dom"/>
</dbReference>
<evidence type="ECO:0000313" key="5">
    <source>
        <dbReference type="EMBL" id="GIY52587.1"/>
    </source>
</evidence>
<comment type="caution">
    <text evidence="5">The sequence shown here is derived from an EMBL/GenBank/DDBJ whole genome shotgun (WGS) entry which is preliminary data.</text>
</comment>
<dbReference type="PANTHER" id="PTHR13237">
    <property type="entry name" value="SOMETHING ABOUT SILENCING PROTEIN 10-RELATED"/>
    <property type="match status" value="1"/>
</dbReference>
<gene>
    <name evidence="5" type="primary">Utp3</name>
    <name evidence="5" type="ORF">CDAR_119401</name>
</gene>
<sequence length="66" mass="7838">MIAKNKGLTPKRKKEYRNPRVRNRMKFRKAKIRRKGQVREVVREIKRYDGEASGISANVVRSIKLK</sequence>
<dbReference type="Proteomes" id="UP001054837">
    <property type="component" value="Unassembled WGS sequence"/>
</dbReference>
<dbReference type="PANTHER" id="PTHR13237:SF8">
    <property type="entry name" value="SOMETHING ABOUT SILENCING PROTEIN 10"/>
    <property type="match status" value="1"/>
</dbReference>
<protein>
    <submittedName>
        <fullName evidence="5">Something about silencing protein 10</fullName>
    </submittedName>
</protein>
<keyword evidence="3" id="KW-0539">Nucleus</keyword>
<proteinExistence type="inferred from homology"/>
<evidence type="ECO:0000256" key="3">
    <source>
        <dbReference type="ARBA" id="ARBA00023242"/>
    </source>
</evidence>
<evidence type="ECO:0000256" key="1">
    <source>
        <dbReference type="ARBA" id="ARBA00004123"/>
    </source>
</evidence>
<name>A0AAV4U4G3_9ARAC</name>
<dbReference type="GO" id="GO:0000462">
    <property type="term" value="P:maturation of SSU-rRNA from tricistronic rRNA transcript (SSU-rRNA, 5.8S rRNA, LSU-rRNA)"/>
    <property type="evidence" value="ECO:0007669"/>
    <property type="project" value="TreeGrafter"/>
</dbReference>
<organism evidence="5 6">
    <name type="scientific">Caerostris darwini</name>
    <dbReference type="NCBI Taxonomy" id="1538125"/>
    <lineage>
        <taxon>Eukaryota</taxon>
        <taxon>Metazoa</taxon>
        <taxon>Ecdysozoa</taxon>
        <taxon>Arthropoda</taxon>
        <taxon>Chelicerata</taxon>
        <taxon>Arachnida</taxon>
        <taxon>Araneae</taxon>
        <taxon>Araneomorphae</taxon>
        <taxon>Entelegynae</taxon>
        <taxon>Araneoidea</taxon>
        <taxon>Araneidae</taxon>
        <taxon>Caerostris</taxon>
    </lineage>
</organism>
<accession>A0AAV4U4G3</accession>
<keyword evidence="6" id="KW-1185">Reference proteome</keyword>
<dbReference type="AlphaFoldDB" id="A0AAV4U4G3"/>
<dbReference type="Pfam" id="PF09368">
    <property type="entry name" value="Sas10"/>
    <property type="match status" value="1"/>
</dbReference>
<reference evidence="5 6" key="1">
    <citation type="submission" date="2021-06" db="EMBL/GenBank/DDBJ databases">
        <title>Caerostris darwini draft genome.</title>
        <authorList>
            <person name="Kono N."/>
            <person name="Arakawa K."/>
        </authorList>
    </citation>
    <scope>NUCLEOTIDE SEQUENCE [LARGE SCALE GENOMIC DNA]</scope>
</reference>
<evidence type="ECO:0000256" key="2">
    <source>
        <dbReference type="ARBA" id="ARBA00010979"/>
    </source>
</evidence>
<evidence type="ECO:0000259" key="4">
    <source>
        <dbReference type="Pfam" id="PF09368"/>
    </source>
</evidence>
<comment type="similarity">
    <text evidence="2">Belongs to the SAS10 family.</text>
</comment>
<comment type="subcellular location">
    <subcellularLocation>
        <location evidence="1">Nucleus</location>
    </subcellularLocation>
</comment>
<dbReference type="EMBL" id="BPLQ01010679">
    <property type="protein sequence ID" value="GIY52587.1"/>
    <property type="molecule type" value="Genomic_DNA"/>
</dbReference>
<feature type="domain" description="Sas10 C-terminal" evidence="4">
    <location>
        <begin position="2"/>
        <end position="65"/>
    </location>
</feature>
<evidence type="ECO:0000313" key="6">
    <source>
        <dbReference type="Proteomes" id="UP001054837"/>
    </source>
</evidence>